<organism evidence="7 8">
    <name type="scientific">Tegillarca granosa</name>
    <name type="common">Malaysian cockle</name>
    <name type="synonym">Anadara granosa</name>
    <dbReference type="NCBI Taxonomy" id="220873"/>
    <lineage>
        <taxon>Eukaryota</taxon>
        <taxon>Metazoa</taxon>
        <taxon>Spiralia</taxon>
        <taxon>Lophotrochozoa</taxon>
        <taxon>Mollusca</taxon>
        <taxon>Bivalvia</taxon>
        <taxon>Autobranchia</taxon>
        <taxon>Pteriomorphia</taxon>
        <taxon>Arcoida</taxon>
        <taxon>Arcoidea</taxon>
        <taxon>Arcidae</taxon>
        <taxon>Tegillarca</taxon>
    </lineage>
</organism>
<keyword evidence="5" id="KW-0862">Zinc</keyword>
<keyword evidence="8" id="KW-1185">Reference proteome</keyword>
<keyword evidence="4" id="KW-0378">Hydrolase</keyword>
<comment type="cofactor">
    <cofactor evidence="1">
        <name>Zn(2+)</name>
        <dbReference type="ChEBI" id="CHEBI:29105"/>
    </cofactor>
</comment>
<dbReference type="Proteomes" id="UP001217089">
    <property type="component" value="Unassembled WGS sequence"/>
</dbReference>
<dbReference type="Gene3D" id="3.60.15.10">
    <property type="entry name" value="Ribonuclease Z/Hydroxyacylglutathione hydrolase-like"/>
    <property type="match status" value="2"/>
</dbReference>
<reference evidence="7 8" key="1">
    <citation type="submission" date="2022-12" db="EMBL/GenBank/DDBJ databases">
        <title>Chromosome-level genome of Tegillarca granosa.</title>
        <authorList>
            <person name="Kim J."/>
        </authorList>
    </citation>
    <scope>NUCLEOTIDE SEQUENCE [LARGE SCALE GENOMIC DNA]</scope>
    <source>
        <strain evidence="7">Teg-2019</strain>
        <tissue evidence="7">Adductor muscle</tissue>
    </source>
</reference>
<evidence type="ECO:0000259" key="6">
    <source>
        <dbReference type="SMART" id="SM00849"/>
    </source>
</evidence>
<evidence type="ECO:0000256" key="2">
    <source>
        <dbReference type="ARBA" id="ARBA00006759"/>
    </source>
</evidence>
<sequence length="231" mass="26449">YFFYTRTKVGYYYHQRDIAKAREKYPNGQTHSVVQPKQYNDLKILPFPILLDNYSYIVTDDKTNTTVVVDPGDAEPVYNYLKEENIIPQAVLVTHKHWDHSVSDGEMLEFGNLKFSVQFTPGHTVGHVVYLLDGSPFGTQDSLFSGDHLFLSGCGRMFEGPAATMLKSLDHCPSTMEEELSYNPFLRTSQESVLKSLGMVNTETFQTPDDRSRSQALAEIRHQKDNYKYKL</sequence>
<dbReference type="SMART" id="SM00849">
    <property type="entry name" value="Lactamase_B"/>
    <property type="match status" value="1"/>
</dbReference>
<keyword evidence="3" id="KW-0479">Metal-binding</keyword>
<dbReference type="Pfam" id="PF16123">
    <property type="entry name" value="HAGH_C"/>
    <property type="match status" value="1"/>
</dbReference>
<dbReference type="InterPro" id="IPR036866">
    <property type="entry name" value="RibonucZ/Hydroxyglut_hydro"/>
</dbReference>
<evidence type="ECO:0000313" key="7">
    <source>
        <dbReference type="EMBL" id="KAJ8313726.1"/>
    </source>
</evidence>
<gene>
    <name evidence="7" type="ORF">KUTeg_008287</name>
</gene>
<evidence type="ECO:0000256" key="4">
    <source>
        <dbReference type="ARBA" id="ARBA00022801"/>
    </source>
</evidence>
<comment type="similarity">
    <text evidence="2">Belongs to the metallo-beta-lactamase superfamily. Glyoxalase II family.</text>
</comment>
<comment type="caution">
    <text evidence="7">The sequence shown here is derived from an EMBL/GenBank/DDBJ whole genome shotgun (WGS) entry which is preliminary data.</text>
</comment>
<accession>A0ABQ9FAX9</accession>
<dbReference type="InterPro" id="IPR032282">
    <property type="entry name" value="HAGH_C"/>
</dbReference>
<dbReference type="PANTHER" id="PTHR11935">
    <property type="entry name" value="BETA LACTAMASE DOMAIN"/>
    <property type="match status" value="1"/>
</dbReference>
<dbReference type="SUPFAM" id="SSF56281">
    <property type="entry name" value="Metallo-hydrolase/oxidoreductase"/>
    <property type="match status" value="1"/>
</dbReference>
<name>A0ABQ9FAX9_TEGGR</name>
<evidence type="ECO:0000256" key="5">
    <source>
        <dbReference type="ARBA" id="ARBA00022833"/>
    </source>
</evidence>
<evidence type="ECO:0000256" key="1">
    <source>
        <dbReference type="ARBA" id="ARBA00001947"/>
    </source>
</evidence>
<feature type="non-terminal residue" evidence="7">
    <location>
        <position position="1"/>
    </location>
</feature>
<feature type="domain" description="Metallo-beta-lactamase" evidence="6">
    <location>
        <begin position="52"/>
        <end position="189"/>
    </location>
</feature>
<dbReference type="CDD" id="cd07723">
    <property type="entry name" value="hydroxyacylglutathione_hydrolase_MBL-fold"/>
    <property type="match status" value="1"/>
</dbReference>
<dbReference type="EMBL" id="JARBDR010000342">
    <property type="protein sequence ID" value="KAJ8313726.1"/>
    <property type="molecule type" value="Genomic_DNA"/>
</dbReference>
<dbReference type="PANTHER" id="PTHR11935:SF116">
    <property type="entry name" value="HYDROLASE PNKD-RELATED"/>
    <property type="match status" value="1"/>
</dbReference>
<dbReference type="InterPro" id="IPR001279">
    <property type="entry name" value="Metallo-B-lactamas"/>
</dbReference>
<proteinExistence type="inferred from homology"/>
<dbReference type="Pfam" id="PF00753">
    <property type="entry name" value="Lactamase_B"/>
    <property type="match status" value="1"/>
</dbReference>
<evidence type="ECO:0000313" key="8">
    <source>
        <dbReference type="Proteomes" id="UP001217089"/>
    </source>
</evidence>
<dbReference type="InterPro" id="IPR035680">
    <property type="entry name" value="Clx_II_MBL"/>
</dbReference>
<evidence type="ECO:0000256" key="3">
    <source>
        <dbReference type="ARBA" id="ARBA00022723"/>
    </source>
</evidence>
<protein>
    <recommendedName>
        <fullName evidence="6">Metallo-beta-lactamase domain-containing protein</fullName>
    </recommendedName>
</protein>